<keyword evidence="7" id="KW-0963">Cytoplasm</keyword>
<dbReference type="SUPFAM" id="SSF51556">
    <property type="entry name" value="Metallo-dependent hydrolases"/>
    <property type="match status" value="1"/>
</dbReference>
<evidence type="ECO:0000256" key="4">
    <source>
        <dbReference type="ARBA" id="ARBA00022808"/>
    </source>
</evidence>
<feature type="binding site" evidence="7">
    <location>
        <position position="321"/>
    </location>
    <ligand>
        <name>N-formimidoyl-L-glutamate</name>
        <dbReference type="ChEBI" id="CHEBI:58928"/>
    </ligand>
</feature>
<dbReference type="Pfam" id="PF01979">
    <property type="entry name" value="Amidohydro_1"/>
    <property type="match status" value="1"/>
</dbReference>
<feature type="domain" description="Aminodeoxyfutalosine deaminase/Imidazolonepropionase-like composite" evidence="9">
    <location>
        <begin position="31"/>
        <end position="51"/>
    </location>
</feature>
<dbReference type="Gene3D" id="3.20.20.140">
    <property type="entry name" value="Metal-dependent hydrolases"/>
    <property type="match status" value="1"/>
</dbReference>
<comment type="similarity">
    <text evidence="7">Belongs to the metallo-dependent hydrolases superfamily. HutI family.</text>
</comment>
<protein>
    <recommendedName>
        <fullName evidence="1 7">Imidazolonepropionase</fullName>
        <ecNumber evidence="1 7">3.5.2.7</ecNumber>
    </recommendedName>
    <alternativeName>
        <fullName evidence="7">Imidazolone-5-propionate hydrolase</fullName>
    </alternativeName>
</protein>
<comment type="subcellular location">
    <subcellularLocation>
        <location evidence="7">Cytoplasm</location>
    </subcellularLocation>
</comment>
<gene>
    <name evidence="7 10" type="primary">hutI</name>
    <name evidence="10" type="ORF">R9Z33_11935</name>
</gene>
<dbReference type="HAMAP" id="MF_00372">
    <property type="entry name" value="HutI"/>
    <property type="match status" value="1"/>
</dbReference>
<feature type="binding site" evidence="7">
    <location>
        <position position="177"/>
    </location>
    <ligand>
        <name>4-imidazolone-5-propanoate</name>
        <dbReference type="ChEBI" id="CHEBI:77893"/>
    </ligand>
</feature>
<feature type="domain" description="Amidohydrolase-related" evidence="8">
    <location>
        <begin position="63"/>
        <end position="376"/>
    </location>
</feature>
<dbReference type="RefSeq" id="WP_318651514.1">
    <property type="nucleotide sequence ID" value="NZ_CP137852.1"/>
</dbReference>
<feature type="binding site" evidence="7">
    <location>
        <position position="72"/>
    </location>
    <ligand>
        <name>Fe(3+)</name>
        <dbReference type="ChEBI" id="CHEBI:29034"/>
    </ligand>
</feature>
<dbReference type="Gene3D" id="2.30.40.10">
    <property type="entry name" value="Urease, subunit C, domain 1"/>
    <property type="match status" value="1"/>
</dbReference>
<evidence type="ECO:0000256" key="6">
    <source>
        <dbReference type="ARBA" id="ARBA00023004"/>
    </source>
</evidence>
<evidence type="ECO:0000256" key="5">
    <source>
        <dbReference type="ARBA" id="ARBA00022833"/>
    </source>
</evidence>
<feature type="binding site" evidence="7">
    <location>
        <position position="319"/>
    </location>
    <ligand>
        <name>N-formimidoyl-L-glutamate</name>
        <dbReference type="ChEBI" id="CHEBI:58928"/>
    </ligand>
</feature>
<keyword evidence="5 7" id="KW-0862">Zinc</keyword>
<evidence type="ECO:0000259" key="8">
    <source>
        <dbReference type="Pfam" id="PF01979"/>
    </source>
</evidence>
<comment type="function">
    <text evidence="7">Catalyzes the hydrolytic cleavage of the carbon-nitrogen bond in imidazolone-5-propanoate to yield N-formimidoyl-L-glutamate. It is the third step in the universal histidine degradation pathway.</text>
</comment>
<dbReference type="Pfam" id="PF22039">
    <property type="entry name" value="HUTI_composite_bact"/>
    <property type="match status" value="1"/>
</dbReference>
<dbReference type="SUPFAM" id="SSF51338">
    <property type="entry name" value="Composite domain of metallo-dependent hydrolases"/>
    <property type="match status" value="1"/>
</dbReference>
<comment type="catalytic activity">
    <reaction evidence="7">
        <text>4-imidazolone-5-propanoate + H2O = N-formimidoyl-L-glutamate</text>
        <dbReference type="Rhea" id="RHEA:23660"/>
        <dbReference type="ChEBI" id="CHEBI:15377"/>
        <dbReference type="ChEBI" id="CHEBI:58928"/>
        <dbReference type="ChEBI" id="CHEBI:77893"/>
        <dbReference type="EC" id="3.5.2.7"/>
    </reaction>
</comment>
<accession>A0ABZ0PQ16</accession>
<feature type="binding site" evidence="7">
    <location>
        <position position="317"/>
    </location>
    <ligand>
        <name>Zn(2+)</name>
        <dbReference type="ChEBI" id="CHEBI:29105"/>
    </ligand>
</feature>
<organism evidence="10 11">
    <name type="scientific">Sediminicoccus rosea</name>
    <dbReference type="NCBI Taxonomy" id="1225128"/>
    <lineage>
        <taxon>Bacteria</taxon>
        <taxon>Pseudomonadati</taxon>
        <taxon>Pseudomonadota</taxon>
        <taxon>Alphaproteobacteria</taxon>
        <taxon>Acetobacterales</taxon>
        <taxon>Roseomonadaceae</taxon>
        <taxon>Sediminicoccus</taxon>
    </lineage>
</organism>
<feature type="binding site" evidence="7">
    <location>
        <position position="242"/>
    </location>
    <ligand>
        <name>Zn(2+)</name>
        <dbReference type="ChEBI" id="CHEBI:29105"/>
    </ligand>
</feature>
<keyword evidence="2 7" id="KW-0479">Metal-binding</keyword>
<feature type="binding site" evidence="7">
    <location>
        <position position="72"/>
    </location>
    <ligand>
        <name>Zn(2+)</name>
        <dbReference type="ChEBI" id="CHEBI:29105"/>
    </ligand>
</feature>
<dbReference type="InterPro" id="IPR054418">
    <property type="entry name" value="MQNX/HUTI_composite_N"/>
</dbReference>
<name>A0ABZ0PQ16_9PROT</name>
<keyword evidence="6 7" id="KW-0408">Iron</keyword>
<feature type="binding site" evidence="7">
    <location>
        <position position="144"/>
    </location>
    <ligand>
        <name>N-formimidoyl-L-glutamate</name>
        <dbReference type="ChEBI" id="CHEBI:58928"/>
    </ligand>
</feature>
<dbReference type="InterPro" id="IPR005920">
    <property type="entry name" value="HutI"/>
</dbReference>
<feature type="binding site" evidence="7">
    <location>
        <position position="74"/>
    </location>
    <ligand>
        <name>Zn(2+)</name>
        <dbReference type="ChEBI" id="CHEBI:29105"/>
    </ligand>
</feature>
<evidence type="ECO:0000259" key="9">
    <source>
        <dbReference type="Pfam" id="PF22039"/>
    </source>
</evidence>
<dbReference type="EC" id="3.5.2.7" evidence="1 7"/>
<dbReference type="InterPro" id="IPR032466">
    <property type="entry name" value="Metal_Hydrolase"/>
</dbReference>
<keyword evidence="11" id="KW-1185">Reference proteome</keyword>
<reference evidence="10 11" key="1">
    <citation type="submission" date="2023-11" db="EMBL/GenBank/DDBJ databases">
        <title>Arctic aerobic anoxygenic photoheterotroph Sediminicoccus rosea KRV36 adapts its photosynthesis to long days of polar summer.</title>
        <authorList>
            <person name="Tomasch J."/>
            <person name="Kopejtka K."/>
            <person name="Bily T."/>
            <person name="Gardiner A.T."/>
            <person name="Gardian Z."/>
            <person name="Shivaramu S."/>
            <person name="Koblizek M."/>
            <person name="Engelhardt F."/>
            <person name="Kaftan D."/>
        </authorList>
    </citation>
    <scope>NUCLEOTIDE SEQUENCE [LARGE SCALE GENOMIC DNA]</scope>
    <source>
        <strain evidence="10 11">R-30</strain>
    </source>
</reference>
<keyword evidence="3 7" id="KW-0378">Hydrolase</keyword>
<feature type="binding site" evidence="7">
    <location>
        <position position="74"/>
    </location>
    <ligand>
        <name>Fe(3+)</name>
        <dbReference type="ChEBI" id="CHEBI:29034"/>
    </ligand>
</feature>
<feature type="binding site" evidence="7">
    <location>
        <position position="245"/>
    </location>
    <ligand>
        <name>4-imidazolone-5-propanoate</name>
        <dbReference type="ChEBI" id="CHEBI:77893"/>
    </ligand>
</feature>
<dbReference type="Proteomes" id="UP001305521">
    <property type="component" value="Chromosome"/>
</dbReference>
<keyword evidence="4 7" id="KW-0369">Histidine metabolism</keyword>
<dbReference type="EMBL" id="CP137852">
    <property type="protein sequence ID" value="WPB87562.1"/>
    <property type="molecule type" value="Genomic_DNA"/>
</dbReference>
<dbReference type="GO" id="GO:0050480">
    <property type="term" value="F:imidazolonepropionase activity"/>
    <property type="evidence" value="ECO:0007669"/>
    <property type="project" value="UniProtKB-EC"/>
</dbReference>
<evidence type="ECO:0000256" key="1">
    <source>
        <dbReference type="ARBA" id="ARBA00012864"/>
    </source>
</evidence>
<dbReference type="InterPro" id="IPR011059">
    <property type="entry name" value="Metal-dep_hydrolase_composite"/>
</dbReference>
<feature type="binding site" evidence="7">
    <location>
        <position position="317"/>
    </location>
    <ligand>
        <name>Fe(3+)</name>
        <dbReference type="ChEBI" id="CHEBI:29034"/>
    </ligand>
</feature>
<evidence type="ECO:0000313" key="11">
    <source>
        <dbReference type="Proteomes" id="UP001305521"/>
    </source>
</evidence>
<comment type="cofactor">
    <cofactor evidence="7">
        <name>Zn(2+)</name>
        <dbReference type="ChEBI" id="CHEBI:29105"/>
    </cofactor>
    <cofactor evidence="7">
        <name>Fe(3+)</name>
        <dbReference type="ChEBI" id="CHEBI:29034"/>
    </cofactor>
    <text evidence="7">Binds 1 zinc or iron ion per subunit.</text>
</comment>
<feature type="binding site" evidence="7">
    <location>
        <position position="242"/>
    </location>
    <ligand>
        <name>Fe(3+)</name>
        <dbReference type="ChEBI" id="CHEBI:29034"/>
    </ligand>
</feature>
<sequence>MSPPPPVFDHVWLNAHLATMRDDALGIIEDGAVAARDGRIAWIGPRAALPAHDAPVTDCGGAWILPGLIDCHTHLVFGGNRSAEFEMRLGGATYEEIARAGGGILSTMRATRAANDAQLVQAALPRLDALLREGVTTVEIKSGYGLELDAELRQLRAARALGAQRQVSVVTSLLAAHAVPPEYKGRQGDYLRHVVEEILPRAAAEGLADAVDAFCESIAFTPDETATLFTAAKRLGLPVKLHADQLTDGGGAALAAAHGALSADHLERSNAAGIAAMAKAGTVAVLLPGATLMLRETHFPPIAAMREHGCRMALSTDMNPGSSPALSLLLMLNLGCTLFRMTVPEALLGVTRHAAAALGLADRGVLAEGMRCDLALYRIQRPAELCYWLGGNPCAGRVVAGLPA</sequence>
<evidence type="ECO:0000256" key="3">
    <source>
        <dbReference type="ARBA" id="ARBA00022801"/>
    </source>
</evidence>
<feature type="binding site" evidence="7">
    <location>
        <position position="322"/>
    </location>
    <ligand>
        <name>4-imidazolone-5-propanoate</name>
        <dbReference type="ChEBI" id="CHEBI:77893"/>
    </ligand>
</feature>
<feature type="binding site" evidence="7">
    <location>
        <position position="144"/>
    </location>
    <ligand>
        <name>4-imidazolone-5-propanoate</name>
        <dbReference type="ChEBI" id="CHEBI:77893"/>
    </ligand>
</feature>
<proteinExistence type="inferred from homology"/>
<evidence type="ECO:0000256" key="7">
    <source>
        <dbReference type="HAMAP-Rule" id="MF_00372"/>
    </source>
</evidence>
<dbReference type="NCBIfam" id="TIGR01224">
    <property type="entry name" value="hutI"/>
    <property type="match status" value="1"/>
</dbReference>
<evidence type="ECO:0000256" key="2">
    <source>
        <dbReference type="ARBA" id="ARBA00022723"/>
    </source>
</evidence>
<dbReference type="InterPro" id="IPR006680">
    <property type="entry name" value="Amidohydro-rel"/>
</dbReference>
<comment type="pathway">
    <text evidence="7">Amino-acid degradation; L-histidine degradation into L-glutamate; N-formimidoyl-L-glutamate from L-histidine: step 3/3.</text>
</comment>
<dbReference type="PANTHER" id="PTHR42752">
    <property type="entry name" value="IMIDAZOLONEPROPIONASE"/>
    <property type="match status" value="1"/>
</dbReference>
<dbReference type="PANTHER" id="PTHR42752:SF1">
    <property type="entry name" value="IMIDAZOLONEPROPIONASE-RELATED"/>
    <property type="match status" value="1"/>
</dbReference>
<evidence type="ECO:0000313" key="10">
    <source>
        <dbReference type="EMBL" id="WPB87562.1"/>
    </source>
</evidence>
<feature type="binding site" evidence="7">
    <location>
        <position position="81"/>
    </location>
    <ligand>
        <name>4-imidazolone-5-propanoate</name>
        <dbReference type="ChEBI" id="CHEBI:77893"/>
    </ligand>
</feature>